<feature type="binding site" evidence="9">
    <location>
        <begin position="11"/>
        <end position="17"/>
    </location>
    <ligand>
        <name>NADP(+)</name>
        <dbReference type="ChEBI" id="CHEBI:58349"/>
    </ligand>
</feature>
<comment type="function">
    <text evidence="9">Catalyzes the two-step NADP-dependent conversion of GDP-4-dehydro-6-deoxy-D-mannose to GDP-fucose, involving an epimerase and a reductase reaction.</text>
</comment>
<dbReference type="PANTHER" id="PTHR43238">
    <property type="entry name" value="GDP-L-FUCOSE SYNTHASE"/>
    <property type="match status" value="1"/>
</dbReference>
<evidence type="ECO:0000259" key="10">
    <source>
        <dbReference type="Pfam" id="PF01370"/>
    </source>
</evidence>
<evidence type="ECO:0000256" key="9">
    <source>
        <dbReference type="HAMAP-Rule" id="MF_00956"/>
    </source>
</evidence>
<keyword evidence="6 9" id="KW-0413">Isomerase</keyword>
<evidence type="ECO:0000256" key="2">
    <source>
        <dbReference type="ARBA" id="ARBA00005959"/>
    </source>
</evidence>
<comment type="catalytic activity">
    <reaction evidence="8 9">
        <text>GDP-beta-L-fucose + NADP(+) = GDP-4-dehydro-alpha-D-rhamnose + NADPH + H(+)</text>
        <dbReference type="Rhea" id="RHEA:18885"/>
        <dbReference type="ChEBI" id="CHEBI:15378"/>
        <dbReference type="ChEBI" id="CHEBI:57273"/>
        <dbReference type="ChEBI" id="CHEBI:57783"/>
        <dbReference type="ChEBI" id="CHEBI:57964"/>
        <dbReference type="ChEBI" id="CHEBI:58349"/>
        <dbReference type="EC" id="1.1.1.271"/>
    </reaction>
</comment>
<dbReference type="SUPFAM" id="SSF51735">
    <property type="entry name" value="NAD(P)-binding Rossmann-fold domains"/>
    <property type="match status" value="1"/>
</dbReference>
<dbReference type="Gene3D" id="3.40.50.720">
    <property type="entry name" value="NAD(P)-binding Rossmann-like Domain"/>
    <property type="match status" value="1"/>
</dbReference>
<dbReference type="Gene3D" id="3.90.25.10">
    <property type="entry name" value="UDP-galactose 4-epimerase, domain 1"/>
    <property type="match status" value="1"/>
</dbReference>
<sequence length="313" mass="35060">MEQGARIYVAGHRGLVGSAILRKLEASGYTNLVYRSSSELDLRNFDEVLSFFLKEKVDYVFLAAAKVGGIVANNDYPADFIRDNLLIQTNVIDAAFQTRVDKLLFLGSTCIYPKLAPQPIKEQYLLTGELEPTNEPYAIAKIAGIKMCQSYNRQYGTKYISVMPTNLYGPNDNFDLEKSHVLPALIRKVHEAKENNEPQVEIWGSGTPKREFLHADDLADACLFLMDNYEANEIINVGVGQDISIKDLAELVKQVVGYEGELTYNTSKPDGTPRKLVDVTKISNLGWHAQIPLDAGIRSAYQWFLDHHALITK</sequence>
<comment type="pathway">
    <text evidence="1 9">Nucleotide-sugar biosynthesis; GDP-L-fucose biosynthesis via de novo pathway; GDP-L-fucose from GDP-alpha-D-mannose: step 2/2.</text>
</comment>
<comment type="similarity">
    <text evidence="2 9">Belongs to the NAD(P)-dependent epimerase/dehydratase family. Fucose synthase subfamily.</text>
</comment>
<dbReference type="InterPro" id="IPR001509">
    <property type="entry name" value="Epimerase_deHydtase"/>
</dbReference>
<dbReference type="RefSeq" id="WP_163947880.1">
    <property type="nucleotide sequence ID" value="NZ_JAAIKC010000004.1"/>
</dbReference>
<dbReference type="GO" id="GO:0016853">
    <property type="term" value="F:isomerase activity"/>
    <property type="evidence" value="ECO:0007669"/>
    <property type="project" value="UniProtKB-KW"/>
</dbReference>
<evidence type="ECO:0000313" key="11">
    <source>
        <dbReference type="EMBL" id="NEW07149.1"/>
    </source>
</evidence>
<gene>
    <name evidence="9" type="primary">fcl</name>
    <name evidence="11" type="ORF">GK047_14165</name>
</gene>
<dbReference type="AlphaFoldDB" id="A0A6G3ZZZ3"/>
<feature type="binding site" evidence="9">
    <location>
        <position position="210"/>
    </location>
    <ligand>
        <name>substrate</name>
    </ligand>
</feature>
<evidence type="ECO:0000256" key="6">
    <source>
        <dbReference type="ARBA" id="ARBA00023235"/>
    </source>
</evidence>
<name>A0A6G3ZZZ3_9BACL</name>
<dbReference type="EMBL" id="JAAIKC010000004">
    <property type="protein sequence ID" value="NEW07149.1"/>
    <property type="molecule type" value="Genomic_DNA"/>
</dbReference>
<dbReference type="InterPro" id="IPR028614">
    <property type="entry name" value="GDP_fucose/colitose_synth"/>
</dbReference>
<comment type="caution">
    <text evidence="11">The sequence shown here is derived from an EMBL/GenBank/DDBJ whole genome shotgun (WGS) entry which is preliminary data.</text>
</comment>
<feature type="binding site" evidence="9">
    <location>
        <position position="270"/>
    </location>
    <ligand>
        <name>substrate</name>
    </ligand>
</feature>
<dbReference type="GO" id="GO:0050577">
    <property type="term" value="F:GDP-L-fucose synthase activity"/>
    <property type="evidence" value="ECO:0007669"/>
    <property type="project" value="UniProtKB-UniRule"/>
</dbReference>
<accession>A0A6G3ZZZ3</accession>
<organism evidence="11">
    <name type="scientific">Paenibacillus sp. SYP-B3998</name>
    <dbReference type="NCBI Taxonomy" id="2678564"/>
    <lineage>
        <taxon>Bacteria</taxon>
        <taxon>Bacillati</taxon>
        <taxon>Bacillota</taxon>
        <taxon>Bacilli</taxon>
        <taxon>Bacillales</taxon>
        <taxon>Paenibacillaceae</taxon>
        <taxon>Paenibacillus</taxon>
    </lineage>
</organism>
<dbReference type="GO" id="GO:0070401">
    <property type="term" value="F:NADP+ binding"/>
    <property type="evidence" value="ECO:0007669"/>
    <property type="project" value="UniProtKB-UniRule"/>
</dbReference>
<evidence type="ECO:0000256" key="8">
    <source>
        <dbReference type="ARBA" id="ARBA00051935"/>
    </source>
</evidence>
<dbReference type="CDD" id="cd05239">
    <property type="entry name" value="GDP_FS_SDR_e"/>
    <property type="match status" value="1"/>
</dbReference>
<proteinExistence type="inferred from homology"/>
<dbReference type="EC" id="1.1.1.271" evidence="3 9"/>
<evidence type="ECO:0000256" key="7">
    <source>
        <dbReference type="ARBA" id="ARBA00023268"/>
    </source>
</evidence>
<feature type="binding site" evidence="9">
    <location>
        <begin position="164"/>
        <end position="167"/>
    </location>
    <ligand>
        <name>NADP(+)</name>
        <dbReference type="ChEBI" id="CHEBI:58349"/>
    </ligand>
</feature>
<dbReference type="InterPro" id="IPR036291">
    <property type="entry name" value="NAD(P)-bd_dom_sf"/>
</dbReference>
<dbReference type="UniPathway" id="UPA00128">
    <property type="reaction ID" value="UER00191"/>
</dbReference>
<feature type="binding site" evidence="9">
    <location>
        <position position="203"/>
    </location>
    <ligand>
        <name>substrate</name>
    </ligand>
</feature>
<protein>
    <recommendedName>
        <fullName evidence="3 9">GDP-L-fucose synthase</fullName>
        <ecNumber evidence="3 9">1.1.1.271</ecNumber>
    </recommendedName>
    <alternativeName>
        <fullName evidence="9">GDP-4-keto-6-deoxy-D-mannose-3,5-epimerase-4-reductase</fullName>
    </alternativeName>
</protein>
<keyword evidence="4 9" id="KW-0521">NADP</keyword>
<feature type="site" description="Important for catalytic activity" evidence="9">
    <location>
        <position position="108"/>
    </location>
</feature>
<feature type="binding site" evidence="9">
    <location>
        <position position="141"/>
    </location>
    <ligand>
        <name>NADP(+)</name>
        <dbReference type="ChEBI" id="CHEBI:58349"/>
    </ligand>
</feature>
<feature type="binding site" evidence="9">
    <location>
        <position position="188"/>
    </location>
    <ligand>
        <name>substrate</name>
    </ligand>
</feature>
<feature type="domain" description="NAD-dependent epimerase/dehydratase" evidence="10">
    <location>
        <begin position="7"/>
        <end position="238"/>
    </location>
</feature>
<reference evidence="11" key="1">
    <citation type="submission" date="2020-02" db="EMBL/GenBank/DDBJ databases">
        <authorList>
            <person name="Shen X.-R."/>
            <person name="Zhang Y.-X."/>
        </authorList>
    </citation>
    <scope>NUCLEOTIDE SEQUENCE</scope>
    <source>
        <strain evidence="11">SYP-B3998</strain>
    </source>
</reference>
<dbReference type="Pfam" id="PF01370">
    <property type="entry name" value="Epimerase"/>
    <property type="match status" value="1"/>
</dbReference>
<keyword evidence="5 9" id="KW-0560">Oxidoreductase</keyword>
<dbReference type="PANTHER" id="PTHR43238:SF1">
    <property type="entry name" value="GDP-L-FUCOSE SYNTHASE"/>
    <property type="match status" value="1"/>
</dbReference>
<evidence type="ECO:0000256" key="1">
    <source>
        <dbReference type="ARBA" id="ARBA00004883"/>
    </source>
</evidence>
<dbReference type="FunFam" id="3.40.50.720:FF:000101">
    <property type="entry name" value="GDP-L-fucose synthase"/>
    <property type="match status" value="1"/>
</dbReference>
<feature type="active site" description="Proton donor/acceptor" evidence="9">
    <location>
        <position position="137"/>
    </location>
</feature>
<evidence type="ECO:0000256" key="5">
    <source>
        <dbReference type="ARBA" id="ARBA00023002"/>
    </source>
</evidence>
<keyword evidence="7 9" id="KW-0511">Multifunctional enzyme</keyword>
<evidence type="ECO:0000256" key="4">
    <source>
        <dbReference type="ARBA" id="ARBA00022857"/>
    </source>
</evidence>
<dbReference type="GO" id="GO:0042351">
    <property type="term" value="P:'de novo' GDP-L-fucose biosynthetic process"/>
    <property type="evidence" value="ECO:0007669"/>
    <property type="project" value="UniProtKB-UniRule"/>
</dbReference>
<evidence type="ECO:0000256" key="3">
    <source>
        <dbReference type="ARBA" id="ARBA00012371"/>
    </source>
</evidence>
<feature type="binding site" evidence="9">
    <location>
        <begin position="106"/>
        <end position="109"/>
    </location>
    <ligand>
        <name>NADP(+)</name>
        <dbReference type="ChEBI" id="CHEBI:58349"/>
    </ligand>
</feature>
<dbReference type="HAMAP" id="MF_00956">
    <property type="entry name" value="GDP_fucose_synth"/>
    <property type="match status" value="1"/>
</dbReference>
<feature type="site" description="Important for catalytic activity" evidence="9">
    <location>
        <position position="110"/>
    </location>
</feature>
<feature type="binding site" evidence="9">
    <location>
        <position position="180"/>
    </location>
    <ligand>
        <name>NADP(+)</name>
        <dbReference type="ChEBI" id="CHEBI:58349"/>
    </ligand>
</feature>